<dbReference type="AlphaFoldDB" id="A0A7S1RBH4"/>
<feature type="signal peptide" evidence="1">
    <location>
        <begin position="1"/>
        <end position="15"/>
    </location>
</feature>
<protein>
    <submittedName>
        <fullName evidence="2">Uncharacterized protein</fullName>
    </submittedName>
</protein>
<dbReference type="EMBL" id="HBGE01063581">
    <property type="protein sequence ID" value="CAD9161295.1"/>
    <property type="molecule type" value="Transcribed_RNA"/>
</dbReference>
<name>A0A7S1RBH4_ALECA</name>
<accession>A0A7S1RBH4</accession>
<sequence length="250" mass="28746">MLRGLLTLAPIVAWSLDDSSTLVQHKASTEKLEGISCKSRPEICHDGLFNCEKKTPTEEYNHQITKDTDGHPNPHTLCSKTLQVNSFKKCIIDRDLDAHAEMMFKYNEQQREFDATYCFAAGHCNNTAVTANTSIQEMEALCDQIYGHGVWAGVGYDLTIMQRPSHQGRKNPFAHQACAEGRWHCDVHYCREMICKEDLWRYRFGMLSWWTPGSHWQGVIPAAVYRKTEASPDKVYKKVRKSERKHQTHL</sequence>
<feature type="chain" id="PRO_5031074467" evidence="1">
    <location>
        <begin position="16"/>
        <end position="250"/>
    </location>
</feature>
<evidence type="ECO:0000256" key="1">
    <source>
        <dbReference type="SAM" id="SignalP"/>
    </source>
</evidence>
<reference evidence="2" key="1">
    <citation type="submission" date="2021-01" db="EMBL/GenBank/DDBJ databases">
        <authorList>
            <person name="Corre E."/>
            <person name="Pelletier E."/>
            <person name="Niang G."/>
            <person name="Scheremetjew M."/>
            <person name="Finn R."/>
            <person name="Kale V."/>
            <person name="Holt S."/>
            <person name="Cochrane G."/>
            <person name="Meng A."/>
            <person name="Brown T."/>
            <person name="Cohen L."/>
        </authorList>
    </citation>
    <scope>NUCLEOTIDE SEQUENCE</scope>
    <source>
        <strain evidence="2">OF101</strain>
    </source>
</reference>
<gene>
    <name evidence="2" type="ORF">ACAT0790_LOCUS38060</name>
</gene>
<keyword evidence="1" id="KW-0732">Signal</keyword>
<organism evidence="2">
    <name type="scientific">Alexandrium catenella</name>
    <name type="common">Red tide dinoflagellate</name>
    <name type="synonym">Gonyaulax catenella</name>
    <dbReference type="NCBI Taxonomy" id="2925"/>
    <lineage>
        <taxon>Eukaryota</taxon>
        <taxon>Sar</taxon>
        <taxon>Alveolata</taxon>
        <taxon>Dinophyceae</taxon>
        <taxon>Gonyaulacales</taxon>
        <taxon>Pyrocystaceae</taxon>
        <taxon>Alexandrium</taxon>
    </lineage>
</organism>
<proteinExistence type="predicted"/>
<evidence type="ECO:0000313" key="2">
    <source>
        <dbReference type="EMBL" id="CAD9161295.1"/>
    </source>
</evidence>